<proteinExistence type="inferred from homology"/>
<evidence type="ECO:0000256" key="4">
    <source>
        <dbReference type="ARBA" id="ARBA00023065"/>
    </source>
</evidence>
<dbReference type="NCBIfam" id="NF006291">
    <property type="entry name" value="PRK08474.1"/>
    <property type="match status" value="1"/>
</dbReference>
<keyword evidence="2 7" id="KW-0813">Transport</keyword>
<dbReference type="GO" id="GO:0005886">
    <property type="term" value="C:plasma membrane"/>
    <property type="evidence" value="ECO:0007669"/>
    <property type="project" value="UniProtKB-SubCell"/>
</dbReference>
<evidence type="ECO:0000256" key="3">
    <source>
        <dbReference type="ARBA" id="ARBA00022781"/>
    </source>
</evidence>
<dbReference type="InterPro" id="IPR026015">
    <property type="entry name" value="ATP_synth_OSCP/delta_N_sf"/>
</dbReference>
<evidence type="ECO:0000256" key="7">
    <source>
        <dbReference type="HAMAP-Rule" id="MF_01416"/>
    </source>
</evidence>
<comment type="similarity">
    <text evidence="7">Belongs to the ATPase delta chain family.</text>
</comment>
<evidence type="ECO:0000313" key="9">
    <source>
        <dbReference type="Proteomes" id="UP000202031"/>
    </source>
</evidence>
<gene>
    <name evidence="7 8" type="primary">atpH</name>
    <name evidence="8" type="ORF">CLAN_1222</name>
</gene>
<protein>
    <recommendedName>
        <fullName evidence="7">ATP synthase subunit delta</fullName>
    </recommendedName>
    <alternativeName>
        <fullName evidence="7">ATP synthase F(1) sector subunit delta</fullName>
    </alternativeName>
    <alternativeName>
        <fullName evidence="7">F-type ATPase subunit delta</fullName>
        <shortName evidence="7">F-ATPase subunit delta</shortName>
    </alternativeName>
</protein>
<dbReference type="Proteomes" id="UP000202031">
    <property type="component" value="Chromosome"/>
</dbReference>
<comment type="function">
    <text evidence="7">F(1)F(0) ATP synthase produces ATP from ADP in the presence of a proton or sodium gradient. F-type ATPases consist of two structural domains, F(1) containing the extramembraneous catalytic core and F(0) containing the membrane proton channel, linked together by a central stalk and a peripheral stalk. During catalysis, ATP synthesis in the catalytic domain of F(1) is coupled via a rotary mechanism of the central stalk subunits to proton translocation.</text>
</comment>
<dbReference type="PANTHER" id="PTHR11910">
    <property type="entry name" value="ATP SYNTHASE DELTA CHAIN"/>
    <property type="match status" value="1"/>
</dbReference>
<dbReference type="GO" id="GO:0016787">
    <property type="term" value="F:hydrolase activity"/>
    <property type="evidence" value="ECO:0007669"/>
    <property type="project" value="UniProtKB-KW"/>
</dbReference>
<dbReference type="Pfam" id="PF00213">
    <property type="entry name" value="OSCP"/>
    <property type="match status" value="1"/>
</dbReference>
<sequence>MREIVAKKYVKALILALDASEFDRASDEFKKLASAFSIPKFNFIIDSPMIDAKSKVEFLLSLIDDSSNKKLGNFLLLLSQRQRLHLIPEISKEFEYQKAIRDAKYKGIISGNIDITPAQKSELESKFSNKFDVKVEFETIKNDFNGIKIELDDLGVEVSFSIDRLKAQMSEYILKVI</sequence>
<keyword evidence="6 7" id="KW-0066">ATP synthesis</keyword>
<organism evidence="8 9">
    <name type="scientific">Campylobacter lanienae NCTC 13004</name>
    <dbReference type="NCBI Taxonomy" id="1031753"/>
    <lineage>
        <taxon>Bacteria</taxon>
        <taxon>Pseudomonadati</taxon>
        <taxon>Campylobacterota</taxon>
        <taxon>Epsilonproteobacteria</taxon>
        <taxon>Campylobacterales</taxon>
        <taxon>Campylobacteraceae</taxon>
        <taxon>Campylobacter</taxon>
    </lineage>
</organism>
<name>A0A1X9SNX8_9BACT</name>
<evidence type="ECO:0000256" key="2">
    <source>
        <dbReference type="ARBA" id="ARBA00022448"/>
    </source>
</evidence>
<evidence type="ECO:0000256" key="6">
    <source>
        <dbReference type="ARBA" id="ARBA00023310"/>
    </source>
</evidence>
<dbReference type="SUPFAM" id="SSF47928">
    <property type="entry name" value="N-terminal domain of the delta subunit of the F1F0-ATP synthase"/>
    <property type="match status" value="1"/>
</dbReference>
<reference evidence="9" key="2">
    <citation type="journal article" date="2017" name="Genome Biol. Evol.">
        <title>Comparative genomic analysis identifies a Campylobacter clade deficient in selenium metabolism.</title>
        <authorList>
            <person name="Miller W.G."/>
            <person name="Yee E."/>
            <person name="Lopes B.S."/>
            <person name="Chapman M.H."/>
            <person name="Huynh S."/>
            <person name="Bono J.L."/>
            <person name="Parker C.T."/>
            <person name="Strachan N.J.C."/>
            <person name="Forbes K.J."/>
        </authorList>
    </citation>
    <scope>NUCLEOTIDE SEQUENCE [LARGE SCALE GENOMIC DNA]</scope>
    <source>
        <strain evidence="9">NCTC 13004</strain>
    </source>
</reference>
<keyword evidence="3 7" id="KW-0375">Hydrogen ion transport</keyword>
<keyword evidence="8" id="KW-0378">Hydrolase</keyword>
<evidence type="ECO:0000313" key="8">
    <source>
        <dbReference type="EMBL" id="ARQ97946.1"/>
    </source>
</evidence>
<evidence type="ECO:0000256" key="1">
    <source>
        <dbReference type="ARBA" id="ARBA00004370"/>
    </source>
</evidence>
<accession>A0A1X9SNX8</accession>
<comment type="function">
    <text evidence="7">This protein is part of the stalk that links CF(0) to CF(1). It either transmits conformational changes from CF(0) to CF(1) or is implicated in proton conduction.</text>
</comment>
<dbReference type="GeneID" id="46921690"/>
<dbReference type="EMBL" id="CP015578">
    <property type="protein sequence ID" value="ARQ97946.1"/>
    <property type="molecule type" value="Genomic_DNA"/>
</dbReference>
<keyword evidence="5 7" id="KW-0472">Membrane</keyword>
<reference evidence="9" key="1">
    <citation type="journal article" date="2017" name="Genome Biol. Evol.">
        <title>Comparative Genomic Analysis Identifies a Campylobacter Clade Deficient in Selenium Metabolism.</title>
        <authorList>
            <person name="Miller W.G."/>
            <person name="Yee E."/>
            <person name="Lopes B.S."/>
            <person name="Chapman M.H."/>
            <person name="Huynh S."/>
            <person name="Bono J.L."/>
            <person name="Parker C.T."/>
            <person name="Strachan N.J.C."/>
            <person name="Forbes K.J."/>
        </authorList>
    </citation>
    <scope>NUCLEOTIDE SEQUENCE [LARGE SCALE GENOMIC DNA]</scope>
    <source>
        <strain evidence="9">NCTC 13004</strain>
    </source>
</reference>
<dbReference type="GO" id="GO:0045259">
    <property type="term" value="C:proton-transporting ATP synthase complex"/>
    <property type="evidence" value="ECO:0007669"/>
    <property type="project" value="UniProtKB-KW"/>
</dbReference>
<evidence type="ECO:0000256" key="5">
    <source>
        <dbReference type="ARBA" id="ARBA00023136"/>
    </source>
</evidence>
<keyword evidence="7" id="KW-1003">Cell membrane</keyword>
<dbReference type="AlphaFoldDB" id="A0A1X9SNX8"/>
<dbReference type="KEGG" id="clx:CLAN_1222"/>
<dbReference type="HAMAP" id="MF_01416">
    <property type="entry name" value="ATP_synth_delta_bact"/>
    <property type="match status" value="1"/>
</dbReference>
<dbReference type="InterPro" id="IPR000711">
    <property type="entry name" value="ATPase_OSCP/dsu"/>
</dbReference>
<keyword evidence="4 7" id="KW-0406">Ion transport</keyword>
<dbReference type="Gene3D" id="1.10.520.20">
    <property type="entry name" value="N-terminal domain of the delta subunit of the F1F0-ATP synthase"/>
    <property type="match status" value="1"/>
</dbReference>
<comment type="subcellular location">
    <subcellularLocation>
        <location evidence="7">Cell membrane</location>
        <topology evidence="7">Peripheral membrane protein</topology>
    </subcellularLocation>
    <subcellularLocation>
        <location evidence="1">Membrane</location>
    </subcellularLocation>
</comment>
<dbReference type="RefSeq" id="WP_096015236.1">
    <property type="nucleotide sequence ID" value="NZ_CP015578.1"/>
</dbReference>
<keyword evidence="7" id="KW-0139">CF(1)</keyword>
<dbReference type="GO" id="GO:0046933">
    <property type="term" value="F:proton-transporting ATP synthase activity, rotational mechanism"/>
    <property type="evidence" value="ECO:0007669"/>
    <property type="project" value="UniProtKB-UniRule"/>
</dbReference>